<dbReference type="AlphaFoldDB" id="A0AAV1E1H5"/>
<sequence length="1039" mass="117131">MPQSSATLQWTGQASMPIQTSAPSGSFLSINTSPYMSAVDSYSIVIADQSTGIGRQSSQQQSSAGSSIFGERSSYLGSYRSPGFHAPGFQSPLFQVLVFHNQGQTNQVPPMTPEMMHQRFMAIEHTMASQVERFENAFQRLIDHSANSGGVGSSGFAMTGSNTAAGTTHVEVPPVNMVNNLLYNAIFQPSVREIPIQHVGTGSNNNGSQTVANMAGRGMHSWYYPLVPSQPAFVPPPGNFTFDGRQLSPLSPQYGPAVMMFGTPWGQHMPYQGYQAPWLITSEAQYSGTATGNINRPVPPVTGSTTATANLVDPHIPQGSGIVNVGNRHNPQQQRIWGQRGGRHRVDLGNEFRQELDATVNDNQQQDFEVGVEQTLNAEKMFSRMVEDMVRKELGGEIPEVPGKPYLDFVEWEPLPRNFKIPDFQTFSGEDEKRLEDHINLFELQCGLVSKNALIKLHLFPYSLKGTAFDWYRLLSPGSIPSWDIQQREFLSYFRKDTARLSIVDLSKIWQKFGETAEAYIIRFRAPPGTPGQANEANIGRVYSFDISQQEAIFDDLFKKGHMQYKQGYRQPKPADVAGKTYCKYHMSWTHTINDCVVFRNKLQKMIDDEKPTGNIRVVRHYHGQDSRPSGWQRVKRPVPQSNVAPKAVRAAPTHDKEWHLVSHPKFPSQALTGTKMTRTQKCRWQRVLNKRTRVEIEKEHVLERIKSLVRQERPIIRFSGQEERRSQLWEKSYIYFLPVNMVYTLPKSFCLKTPTSTTALVPKTVATQVVLPEATSFVTKPYDTTVSGIQLLSQEGKNPVIMLSQPVESSASHIRPLYICAVMDGIPLLRVLVDNVAAINILPLRALPKLGKQLKDLVPTEIFMSGFTADVTSTKDELDGELLKAREKQKAIRLVLQYFEDERRQKAEMPTMKNLMDRNDDIMSKYAAVGDIIASQFQHIEFYNVEREFNDDANDIAQLAWGVNQQFPLDSADYATVMQVDQERLSHSRNSATANIIHRKAGIIRAYNKFVRYKYFNVGTKVWKAVLPLGYKDRTYGK</sequence>
<dbReference type="PANTHER" id="PTHR33223:SF10">
    <property type="entry name" value="AMINOTRANSFERASE-LIKE PLANT MOBILE DOMAIN-CONTAINING PROTEIN"/>
    <property type="match status" value="1"/>
</dbReference>
<name>A0AAV1E1H5_OLDCO</name>
<evidence type="ECO:0000313" key="2">
    <source>
        <dbReference type="EMBL" id="CAI9112915.1"/>
    </source>
</evidence>
<reference evidence="2" key="1">
    <citation type="submission" date="2023-03" db="EMBL/GenBank/DDBJ databases">
        <authorList>
            <person name="Julca I."/>
        </authorList>
    </citation>
    <scope>NUCLEOTIDE SEQUENCE</scope>
</reference>
<dbReference type="PANTHER" id="PTHR33223">
    <property type="entry name" value="CCHC-TYPE DOMAIN-CONTAINING PROTEIN"/>
    <property type="match status" value="1"/>
</dbReference>
<proteinExistence type="predicted"/>
<evidence type="ECO:0000313" key="3">
    <source>
        <dbReference type="Proteomes" id="UP001161247"/>
    </source>
</evidence>
<organism evidence="2 3">
    <name type="scientific">Oldenlandia corymbosa var. corymbosa</name>
    <dbReference type="NCBI Taxonomy" id="529605"/>
    <lineage>
        <taxon>Eukaryota</taxon>
        <taxon>Viridiplantae</taxon>
        <taxon>Streptophyta</taxon>
        <taxon>Embryophyta</taxon>
        <taxon>Tracheophyta</taxon>
        <taxon>Spermatophyta</taxon>
        <taxon>Magnoliopsida</taxon>
        <taxon>eudicotyledons</taxon>
        <taxon>Gunneridae</taxon>
        <taxon>Pentapetalae</taxon>
        <taxon>asterids</taxon>
        <taxon>lamiids</taxon>
        <taxon>Gentianales</taxon>
        <taxon>Rubiaceae</taxon>
        <taxon>Rubioideae</taxon>
        <taxon>Spermacoceae</taxon>
        <taxon>Hedyotis-Oldenlandia complex</taxon>
        <taxon>Oldenlandia</taxon>
    </lineage>
</organism>
<gene>
    <name evidence="2" type="ORF">OLC1_LOCUS20019</name>
</gene>
<keyword evidence="3" id="KW-1185">Reference proteome</keyword>
<dbReference type="EMBL" id="OX459124">
    <property type="protein sequence ID" value="CAI9112915.1"/>
    <property type="molecule type" value="Genomic_DNA"/>
</dbReference>
<dbReference type="Proteomes" id="UP001161247">
    <property type="component" value="Chromosome 7"/>
</dbReference>
<accession>A0AAV1E1H5</accession>
<feature type="region of interest" description="Disordered" evidence="1">
    <location>
        <begin position="624"/>
        <end position="645"/>
    </location>
</feature>
<evidence type="ECO:0000256" key="1">
    <source>
        <dbReference type="SAM" id="MobiDB-lite"/>
    </source>
</evidence>
<protein>
    <submittedName>
        <fullName evidence="2">OLC1v1013424C1</fullName>
    </submittedName>
</protein>